<sequence length="109" mass="12704">MEAVMRERREGDHRACLRHEADVDCSLWSQHALRDAFFYYHGDRVLAEYDYTTGTPGLLRYYIDGPTYVDEHILVHDDPAGNEYYYLLKELYTVAGMADQDGNITEAYN</sequence>
<dbReference type="AlphaFoldDB" id="X0Z4W2"/>
<reference evidence="1" key="1">
    <citation type="journal article" date="2014" name="Front. Microbiol.">
        <title>High frequency of phylogenetically diverse reductive dehalogenase-homologous genes in deep subseafloor sedimentary metagenomes.</title>
        <authorList>
            <person name="Kawai M."/>
            <person name="Futagami T."/>
            <person name="Toyoda A."/>
            <person name="Takaki Y."/>
            <person name="Nishi S."/>
            <person name="Hori S."/>
            <person name="Arai W."/>
            <person name="Tsubouchi T."/>
            <person name="Morono Y."/>
            <person name="Uchiyama I."/>
            <person name="Ito T."/>
            <person name="Fujiyama A."/>
            <person name="Inagaki F."/>
            <person name="Takami H."/>
        </authorList>
    </citation>
    <scope>NUCLEOTIDE SEQUENCE</scope>
    <source>
        <strain evidence="1">Expedition CK06-06</strain>
    </source>
</reference>
<comment type="caution">
    <text evidence="1">The sequence shown here is derived from an EMBL/GenBank/DDBJ whole genome shotgun (WGS) entry which is preliminary data.</text>
</comment>
<dbReference type="EMBL" id="BARS01057875">
    <property type="protein sequence ID" value="GAG43561.1"/>
    <property type="molecule type" value="Genomic_DNA"/>
</dbReference>
<protein>
    <submittedName>
        <fullName evidence="1">Uncharacterized protein</fullName>
    </submittedName>
</protein>
<proteinExistence type="predicted"/>
<evidence type="ECO:0000313" key="1">
    <source>
        <dbReference type="EMBL" id="GAG43561.1"/>
    </source>
</evidence>
<organism evidence="1">
    <name type="scientific">marine sediment metagenome</name>
    <dbReference type="NCBI Taxonomy" id="412755"/>
    <lineage>
        <taxon>unclassified sequences</taxon>
        <taxon>metagenomes</taxon>
        <taxon>ecological metagenomes</taxon>
    </lineage>
</organism>
<accession>X0Z4W2</accession>
<feature type="non-terminal residue" evidence="1">
    <location>
        <position position="109"/>
    </location>
</feature>
<name>X0Z4W2_9ZZZZ</name>
<gene>
    <name evidence="1" type="ORF">S01H1_84674</name>
</gene>